<name>A0ABY8FXN0_9ACTO</name>
<evidence type="ECO:0000313" key="3">
    <source>
        <dbReference type="EMBL" id="WFM82997.1"/>
    </source>
</evidence>
<dbReference type="EMBL" id="CP121208">
    <property type="protein sequence ID" value="WFM82997.1"/>
    <property type="molecule type" value="Genomic_DNA"/>
</dbReference>
<proteinExistence type="predicted"/>
<keyword evidence="1" id="KW-0472">Membrane</keyword>
<dbReference type="Proteomes" id="UP001215216">
    <property type="component" value="Chromosome"/>
</dbReference>
<keyword evidence="3" id="KW-0347">Helicase</keyword>
<evidence type="ECO:0000256" key="1">
    <source>
        <dbReference type="SAM" id="Phobius"/>
    </source>
</evidence>
<dbReference type="PANTHER" id="PTHR47396:SF1">
    <property type="entry name" value="ATP-DEPENDENT HELICASE IRC3-RELATED"/>
    <property type="match status" value="1"/>
</dbReference>
<keyword evidence="3" id="KW-0547">Nucleotide-binding</keyword>
<feature type="transmembrane region" description="Helical" evidence="1">
    <location>
        <begin position="728"/>
        <end position="747"/>
    </location>
</feature>
<dbReference type="PANTHER" id="PTHR47396">
    <property type="entry name" value="TYPE I RESTRICTION ENZYME ECOKI R PROTEIN"/>
    <property type="match status" value="1"/>
</dbReference>
<keyword evidence="1" id="KW-0812">Transmembrane</keyword>
<dbReference type="PROSITE" id="PS51192">
    <property type="entry name" value="HELICASE_ATP_BIND_1"/>
    <property type="match status" value="1"/>
</dbReference>
<dbReference type="InterPro" id="IPR006935">
    <property type="entry name" value="Helicase/UvrB_N"/>
</dbReference>
<dbReference type="Gene3D" id="3.40.50.300">
    <property type="entry name" value="P-loop containing nucleotide triphosphate hydrolases"/>
    <property type="match status" value="2"/>
</dbReference>
<sequence length="903" mass="102012">MTFEIFEFQGVWRSYQARVLEHISRYSQDNKVHIVAAPGSGKTTLGIEMIVKKDLPCLILVPTLVMRNQWKARILQAFVRPENRREAQSLISTDLKNPSTITIATYQALFQAMNALPSDAQAHNGDDGADWNDVSAREYDDVDYSHFDLIRAMREKGLGLICLDECHHLRNAWWKSLEDFLAAHSGLFSIALTATPPYDSTPNEWKRYISVCGEIDEEITIPELVKEGVLCPHQDFIYLNYPTSDELTAVKDFEERSTQALQHFQSLESFAQIVASQGLFQGTLTLEDMLENPKFLSSLLIYKASQGQDVPKHYLRTLGVKHLPKLDKTWLEVLLQNLLYDSSETFEINNSQRDEIISFLKAMGLVEKRKVSLVKNSKIERKLIQSAGKFASINNIVGAEYSCLGNDLRMTILTDYIRKEYIKHIGGDAPFPLKLGALPLFEFLRRSIEKQYGNAGPKLGVLSGSVVILPTSALRYLGAESQNLNISTVGTVNDEEYVQVSPSGSCNNLIQAVTELHSHGNINILIGTTALLGEGWDAPHVNSLILASYVGSFILSNQMRGRAIRVDPQRPDKTANIWHLACIKPHDLARKPLSEGIEETTSDDLDLVARRFDHFLGLDYEKDLILSGIERITFLNEYHVTHGQNAVTQINSKMTRLASRRPALRDKWQRSLALFDEIEIANEVSVQKSTMKIASFYDYITFFGISIFAFLVNFAHRSGLIFTPRTRMATVIFLLVAATFVGVRTFLLSSPIHRLKKMGQGVVGALRRAELLKGEVYLVNVAPNDTNTYAQISLKGANSHEKEIFARSIIHMLSPIDNQKYLIVRKRYFGLIYDFYAVPATFEKNRELAEIFVQEMNKNIGHHNLVYTRNVDGRKVLLKARVKSFANKQNRFITGKKVQSALE</sequence>
<feature type="domain" description="Helicase ATP-binding" evidence="2">
    <location>
        <begin position="23"/>
        <end position="214"/>
    </location>
</feature>
<gene>
    <name evidence="3" type="ORF">P7079_06260</name>
</gene>
<organism evidence="3 4">
    <name type="scientific">Arcanobacterium canis</name>
    <dbReference type="NCBI Taxonomy" id="999183"/>
    <lineage>
        <taxon>Bacteria</taxon>
        <taxon>Bacillati</taxon>
        <taxon>Actinomycetota</taxon>
        <taxon>Actinomycetes</taxon>
        <taxon>Actinomycetales</taxon>
        <taxon>Actinomycetaceae</taxon>
        <taxon>Arcanobacterium</taxon>
    </lineage>
</organism>
<dbReference type="InterPro" id="IPR050742">
    <property type="entry name" value="Helicase_Restrict-Modif_Enz"/>
</dbReference>
<keyword evidence="3" id="KW-0378">Hydrolase</keyword>
<protein>
    <submittedName>
        <fullName evidence="3">DEAD/DEAH box helicase family protein</fullName>
    </submittedName>
</protein>
<keyword evidence="3" id="KW-0067">ATP-binding</keyword>
<evidence type="ECO:0000313" key="4">
    <source>
        <dbReference type="Proteomes" id="UP001215216"/>
    </source>
</evidence>
<evidence type="ECO:0000259" key="2">
    <source>
        <dbReference type="PROSITE" id="PS51192"/>
    </source>
</evidence>
<dbReference type="InterPro" id="IPR014001">
    <property type="entry name" value="Helicase_ATP-bd"/>
</dbReference>
<keyword evidence="1" id="KW-1133">Transmembrane helix</keyword>
<dbReference type="RefSeq" id="WP_278012423.1">
    <property type="nucleotide sequence ID" value="NZ_CP121208.1"/>
</dbReference>
<keyword evidence="4" id="KW-1185">Reference proteome</keyword>
<dbReference type="SMART" id="SM00487">
    <property type="entry name" value="DEXDc"/>
    <property type="match status" value="1"/>
</dbReference>
<dbReference type="InterPro" id="IPR027417">
    <property type="entry name" value="P-loop_NTPase"/>
</dbReference>
<reference evidence="3 4" key="1">
    <citation type="submission" date="2023-03" db="EMBL/GenBank/DDBJ databases">
        <title>Complete genome of Arcanobacterium canis strain DSM 25104 isolated in 2010 from a canine otitis externa in Germany.</title>
        <authorList>
            <person name="Borowiak M."/>
            <person name="Kreitlow A."/>
            <person name="Malorny B."/>
            <person name="Laemmler C."/>
            <person name="Prenger-Berninghoff E."/>
            <person name="Ploetz M."/>
            <person name="Abdulmawjood A."/>
        </authorList>
    </citation>
    <scope>NUCLEOTIDE SEQUENCE [LARGE SCALE GENOMIC DNA]</scope>
    <source>
        <strain evidence="3 4">DSM 25104</strain>
    </source>
</reference>
<accession>A0ABY8FXN0</accession>
<dbReference type="SUPFAM" id="SSF52540">
    <property type="entry name" value="P-loop containing nucleoside triphosphate hydrolases"/>
    <property type="match status" value="2"/>
</dbReference>
<dbReference type="GO" id="GO:0004386">
    <property type="term" value="F:helicase activity"/>
    <property type="evidence" value="ECO:0007669"/>
    <property type="project" value="UniProtKB-KW"/>
</dbReference>
<dbReference type="Pfam" id="PF04851">
    <property type="entry name" value="ResIII"/>
    <property type="match status" value="1"/>
</dbReference>
<dbReference type="CDD" id="cd18785">
    <property type="entry name" value="SF2_C"/>
    <property type="match status" value="1"/>
</dbReference>
<feature type="transmembrane region" description="Helical" evidence="1">
    <location>
        <begin position="696"/>
        <end position="716"/>
    </location>
</feature>